<evidence type="ECO:0000259" key="1">
    <source>
        <dbReference type="Pfam" id="PF00534"/>
    </source>
</evidence>
<accession>A0A6J5ZEK3</accession>
<feature type="domain" description="Glycosyl transferase family 1" evidence="1">
    <location>
        <begin position="165"/>
        <end position="299"/>
    </location>
</feature>
<name>A0A6J5ZEK3_9ZZZZ</name>
<protein>
    <submittedName>
        <fullName evidence="2">Unannotated protein</fullName>
    </submittedName>
</protein>
<dbReference type="Gene3D" id="3.40.50.2000">
    <property type="entry name" value="Glycogen Phosphorylase B"/>
    <property type="match status" value="1"/>
</dbReference>
<dbReference type="EMBL" id="CAESAN010000035">
    <property type="protein sequence ID" value="CAB4341001.1"/>
    <property type="molecule type" value="Genomic_DNA"/>
</dbReference>
<dbReference type="SUPFAM" id="SSF53756">
    <property type="entry name" value="UDP-Glycosyltransferase/glycogen phosphorylase"/>
    <property type="match status" value="1"/>
</dbReference>
<gene>
    <name evidence="2" type="ORF">UFOPK3547_00574</name>
</gene>
<sequence>MSAPDVLLVSLGSTAGLRAADEVFAAQLRSSGAAVEIARAAPCPQVRTMALTDYRWARSAAAAARAAIASKMPRTIVYSSTTAAMFWPKPGAIRFDAAAAENRPGRDGIWQRPLERRRFAESRLLIPWSEAALTQAPQSAAATVVVPPPVDPSGPPVADEDRDIAAITYAADPQKKGLGAVLEAWAQARRGDERLVVAGLDPARLPSPGPGVEVVGLLPSEQYRALLRRSKLFVCAPRREDFGLAQLEALADGCQLATTAAPGAYEALRLARELDPNLVGDDLAASIRKALDAPGGRYRERAARLMEPFASGSVQQTISAELMAQLLP</sequence>
<dbReference type="GO" id="GO:0016757">
    <property type="term" value="F:glycosyltransferase activity"/>
    <property type="evidence" value="ECO:0007669"/>
    <property type="project" value="InterPro"/>
</dbReference>
<reference evidence="2" key="1">
    <citation type="submission" date="2020-05" db="EMBL/GenBank/DDBJ databases">
        <authorList>
            <person name="Chiriac C."/>
            <person name="Salcher M."/>
            <person name="Ghai R."/>
            <person name="Kavagutti S V."/>
        </authorList>
    </citation>
    <scope>NUCLEOTIDE SEQUENCE</scope>
</reference>
<proteinExistence type="predicted"/>
<organism evidence="2">
    <name type="scientific">freshwater metagenome</name>
    <dbReference type="NCBI Taxonomy" id="449393"/>
    <lineage>
        <taxon>unclassified sequences</taxon>
        <taxon>metagenomes</taxon>
        <taxon>ecological metagenomes</taxon>
    </lineage>
</organism>
<evidence type="ECO:0000313" key="2">
    <source>
        <dbReference type="EMBL" id="CAB4341001.1"/>
    </source>
</evidence>
<dbReference type="InterPro" id="IPR001296">
    <property type="entry name" value="Glyco_trans_1"/>
</dbReference>
<dbReference type="AlphaFoldDB" id="A0A6J5ZEK3"/>
<dbReference type="Pfam" id="PF00534">
    <property type="entry name" value="Glycos_transf_1"/>
    <property type="match status" value="1"/>
</dbReference>